<dbReference type="EMBL" id="CAUM01000006">
    <property type="protein sequence ID" value="CCV03313.1"/>
    <property type="molecule type" value="Genomic_DNA"/>
</dbReference>
<evidence type="ECO:0000313" key="3">
    <source>
        <dbReference type="EMBL" id="CCV03313.1"/>
    </source>
</evidence>
<dbReference type="Pfam" id="PF09565">
    <property type="entry name" value="RE_NgoFVII"/>
    <property type="match status" value="1"/>
</dbReference>
<comment type="caution">
    <text evidence="3">The sequence shown here is derived from an EMBL/GenBank/DDBJ whole genome shotgun (WGS) entry which is preliminary data.</text>
</comment>
<dbReference type="Gene3D" id="3.30.870.10">
    <property type="entry name" value="Endonuclease Chain A"/>
    <property type="match status" value="1"/>
</dbReference>
<dbReference type="CDD" id="cd09117">
    <property type="entry name" value="PLDc_Bfil_DEXD_like"/>
    <property type="match status" value="1"/>
</dbReference>
<keyword evidence="4" id="KW-1185">Reference proteome</keyword>
<dbReference type="Proteomes" id="UP000012062">
    <property type="component" value="Unassembled WGS sequence"/>
</dbReference>
<gene>
    <name evidence="3" type="ORF">MESS2_1030170</name>
</gene>
<organism evidence="3 4">
    <name type="scientific">Mesorhizobium metallidurans STM 2683</name>
    <dbReference type="NCBI Taxonomy" id="1297569"/>
    <lineage>
        <taxon>Bacteria</taxon>
        <taxon>Pseudomonadati</taxon>
        <taxon>Pseudomonadota</taxon>
        <taxon>Alphaproteobacteria</taxon>
        <taxon>Hyphomicrobiales</taxon>
        <taxon>Phyllobacteriaceae</taxon>
        <taxon>Mesorhizobium</taxon>
    </lineage>
</organism>
<dbReference type="STRING" id="1297569.MESS2_1030170"/>
<evidence type="ECO:0000259" key="2">
    <source>
        <dbReference type="Pfam" id="PF09565"/>
    </source>
</evidence>
<name>M5EGQ2_9HYPH</name>
<dbReference type="AlphaFoldDB" id="M5EGQ2"/>
<proteinExistence type="predicted"/>
<reference evidence="3 4" key="1">
    <citation type="submission" date="2013-02" db="EMBL/GenBank/DDBJ databases">
        <authorList>
            <person name="Genoscope - CEA"/>
        </authorList>
    </citation>
    <scope>NUCLEOTIDE SEQUENCE [LARGE SCALE GENOMIC DNA]</scope>
    <source>
        <strain evidence="3 4">STM 2683</strain>
    </source>
</reference>
<feature type="domain" description="Restriction endonuclease type II NgoFVII N-terminal" evidence="2">
    <location>
        <begin position="40"/>
        <end position="168"/>
    </location>
</feature>
<sequence>MRMTAAIDWRRQTGARWGYYLVRYIDSGARIATSALGNWLQTELTHDVTEFRLQSGFFGVEGLRVLATPLERLRAANAPVTALIGSNDGETVEGHVAQFADLIGLPRANGRLGVIYYAGAYFHPKVYHVRRADGSQGAYVGSANLTASGVSGLHVEAGVLLDTAEGDDAATLNEIALSIDNWFGVGRAGLEIVADRADVFRLTQAGILSLLPVPRPPRAPSSGGGTGSSRPRLNPLLTFPPLPTTATVAPIAATLAVTATQATLPVVTQSPPYPTYLLFAPTTTSPTSGANALTGHQLPIGIGGIIFRWNRDSGRHWRGAPGTANISLPVTTLHTLRFGRYGSSARTPSRPRAEFGMHVRYVSGNANIVAAPATTNVMAYGYEHSDPGNKDVRMIVPKPPITNLLPQVNSAGFSIPVDDDLALLEWPTHADPSFRLTAIQKSSSLYTQAEMIIRAATSANQLIGHVGNGACWLPAGVSPRW</sequence>
<feature type="region of interest" description="Disordered" evidence="1">
    <location>
        <begin position="213"/>
        <end position="233"/>
    </location>
</feature>
<dbReference type="InterPro" id="IPR019065">
    <property type="entry name" value="RE_NgoFVII_N"/>
</dbReference>
<protein>
    <recommendedName>
        <fullName evidence="2">Restriction endonuclease type II NgoFVII N-terminal domain-containing protein</fullName>
    </recommendedName>
</protein>
<evidence type="ECO:0000313" key="4">
    <source>
        <dbReference type="Proteomes" id="UP000012062"/>
    </source>
</evidence>
<accession>M5EGQ2</accession>
<evidence type="ECO:0000256" key="1">
    <source>
        <dbReference type="SAM" id="MobiDB-lite"/>
    </source>
</evidence>